<comment type="caution">
    <text evidence="4">The sequence shown here is derived from an EMBL/GenBank/DDBJ whole genome shotgun (WGS) entry which is preliminary data.</text>
</comment>
<evidence type="ECO:0000256" key="2">
    <source>
        <dbReference type="SAM" id="MobiDB-lite"/>
    </source>
</evidence>
<dbReference type="EMBL" id="JAAAIP010000027">
    <property type="protein sequence ID" value="KAG0328836.1"/>
    <property type="molecule type" value="Genomic_DNA"/>
</dbReference>
<keyword evidence="5" id="KW-1185">Reference proteome</keyword>
<dbReference type="InterPro" id="IPR007527">
    <property type="entry name" value="Znf_SWIM"/>
</dbReference>
<dbReference type="AlphaFoldDB" id="A0A9P6RUR1"/>
<dbReference type="GO" id="GO:0008270">
    <property type="term" value="F:zinc ion binding"/>
    <property type="evidence" value="ECO:0007669"/>
    <property type="project" value="UniProtKB-KW"/>
</dbReference>
<proteinExistence type="predicted"/>
<dbReference type="PROSITE" id="PS50966">
    <property type="entry name" value="ZF_SWIM"/>
    <property type="match status" value="1"/>
</dbReference>
<reference evidence="4" key="1">
    <citation type="journal article" date="2020" name="Fungal Divers.">
        <title>Resolving the Mortierellaceae phylogeny through synthesis of multi-gene phylogenetics and phylogenomics.</title>
        <authorList>
            <person name="Vandepol N."/>
            <person name="Liber J."/>
            <person name="Desiro A."/>
            <person name="Na H."/>
            <person name="Kennedy M."/>
            <person name="Barry K."/>
            <person name="Grigoriev I.V."/>
            <person name="Miller A.N."/>
            <person name="O'Donnell K."/>
            <person name="Stajich J.E."/>
            <person name="Bonito G."/>
        </authorList>
    </citation>
    <scope>NUCLEOTIDE SEQUENCE</scope>
    <source>
        <strain evidence="4">REB-010B</strain>
    </source>
</reference>
<keyword evidence="1" id="KW-0863">Zinc-finger</keyword>
<protein>
    <recommendedName>
        <fullName evidence="3">SWIM-type domain-containing protein</fullName>
    </recommendedName>
</protein>
<evidence type="ECO:0000259" key="3">
    <source>
        <dbReference type="PROSITE" id="PS50966"/>
    </source>
</evidence>
<feature type="region of interest" description="Disordered" evidence="2">
    <location>
        <begin position="173"/>
        <end position="198"/>
    </location>
</feature>
<dbReference type="OrthoDB" id="2397870at2759"/>
<sequence>MSTALSISTTDGDAILPSDDLTDSLPDEVLASVIDELANRLADIPVDVAAEDRADEALLDDNEPMVYDDEPVPVPATANVVPLAETQAELDAKAKATIRETLRDSFFSDPYIISTAEDLAISDDDLMKWEDRRNSKDQSVHKLLVFTLRAVYFKDWRRRHEVSIGTGFTPHRAAHEYRTDPSSDSSKDGSEDKESTQSRIGHIITRYDCHRRGSPRVFKNRQPGGKSGKTRVRKEKLPCNCPSYFNAIFQPGFHLSNGKVADIYRIEYRLDHNHQLGKDGSVGTLQKSKAMRDRIKSMLMRGMSISTIMTQLTMDHAKFTRLMDCGSNSYGSRFARDDFVTYDDVYNIYYTMTAKQMRKDENPVISARLWMEELDSRGYFTYYDKEQKTNLFTIVVKNRDTGFGVPVAFFLTRLSRWQVLAGWLNALKAKMDELCVDEFVPTAVITDQGQTEINAIQAVRGQLRSILYARTVSDAEALIAAFRASWQEIAPRFMKYIEEFYFQSDSDRRRWMFCHREGVSYAWINTNNYIESWHNALKMHFFKDKSERRIDVVIYILVHRALPHYEQRCIRHQVQVGRMVPTVKGALIAKNAALDHMDLKRTQDQEASFLIPTADPGCFLVESFQGPPTRYEVRVDWKKGLVGHVVSCTCPFFVKMSNCCKHIALATIELPHTEFSHAGHWELQDPSSLEDQPVEDNTPAVVEIAPTMLFTHYMESLNNVLTTMDRERTITNHEEVLSAMAKAVALCQMHVPISAEYSPNRKRQRQR</sequence>
<accession>A0A9P6RUR1</accession>
<evidence type="ECO:0000313" key="4">
    <source>
        <dbReference type="EMBL" id="KAG0328836.1"/>
    </source>
</evidence>
<evidence type="ECO:0000256" key="1">
    <source>
        <dbReference type="PROSITE-ProRule" id="PRU00325"/>
    </source>
</evidence>
<keyword evidence="1" id="KW-0862">Zinc</keyword>
<evidence type="ECO:0000313" key="5">
    <source>
        <dbReference type="Proteomes" id="UP000738325"/>
    </source>
</evidence>
<gene>
    <name evidence="4" type="ORF">BGZ99_004324</name>
</gene>
<feature type="compositionally biased region" description="Basic and acidic residues" evidence="2">
    <location>
        <begin position="173"/>
        <end position="196"/>
    </location>
</feature>
<name>A0A9P6RUR1_9FUNG</name>
<dbReference type="Proteomes" id="UP000738325">
    <property type="component" value="Unassembled WGS sequence"/>
</dbReference>
<organism evidence="4 5">
    <name type="scientific">Dissophora globulifera</name>
    <dbReference type="NCBI Taxonomy" id="979702"/>
    <lineage>
        <taxon>Eukaryota</taxon>
        <taxon>Fungi</taxon>
        <taxon>Fungi incertae sedis</taxon>
        <taxon>Mucoromycota</taxon>
        <taxon>Mortierellomycotina</taxon>
        <taxon>Mortierellomycetes</taxon>
        <taxon>Mortierellales</taxon>
        <taxon>Mortierellaceae</taxon>
        <taxon>Dissophora</taxon>
    </lineage>
</organism>
<keyword evidence="1" id="KW-0479">Metal-binding</keyword>
<feature type="domain" description="SWIM-type" evidence="3">
    <location>
        <begin position="631"/>
        <end position="671"/>
    </location>
</feature>
<dbReference type="Pfam" id="PF04434">
    <property type="entry name" value="SWIM"/>
    <property type="match status" value="1"/>
</dbReference>